<keyword evidence="5" id="KW-0413">Isomerase</keyword>
<evidence type="ECO:0000256" key="3">
    <source>
        <dbReference type="ARBA" id="ARBA00022432"/>
    </source>
</evidence>
<evidence type="ECO:0000256" key="2">
    <source>
        <dbReference type="ARBA" id="ARBA00012028"/>
    </source>
</evidence>
<dbReference type="InterPro" id="IPR013078">
    <property type="entry name" value="His_Pase_superF_clade-1"/>
</dbReference>
<dbReference type="EMBL" id="JAPQFC010000262">
    <property type="protein sequence ID" value="MCY6524803.1"/>
    <property type="molecule type" value="Genomic_DNA"/>
</dbReference>
<comment type="caution">
    <text evidence="7">The sequence shown here is derived from an EMBL/GenBank/DDBJ whole genome shotgun (WGS) entry which is preliminary data.</text>
</comment>
<accession>A0A9Q4DJQ0</accession>
<evidence type="ECO:0000256" key="4">
    <source>
        <dbReference type="ARBA" id="ARBA00023152"/>
    </source>
</evidence>
<comment type="similarity">
    <text evidence="1">Belongs to the phosphoglycerate mutase family. BPG-dependent PGAM subfamily.</text>
</comment>
<feature type="binding site" evidence="6">
    <location>
        <begin position="21"/>
        <end position="22"/>
    </location>
    <ligand>
        <name>substrate</name>
    </ligand>
</feature>
<dbReference type="AlphaFoldDB" id="A0A9Q4DJQ0"/>
<dbReference type="Gene3D" id="3.40.50.1240">
    <property type="entry name" value="Phosphoglycerate mutase-like"/>
    <property type="match status" value="1"/>
</dbReference>
<dbReference type="GO" id="GO:0004619">
    <property type="term" value="F:phosphoglycerate mutase activity"/>
    <property type="evidence" value="ECO:0007669"/>
    <property type="project" value="UniProtKB-EC"/>
</dbReference>
<dbReference type="EC" id="5.4.2.11" evidence="2"/>
<keyword evidence="4" id="KW-0324">Glycolysis</keyword>
<sequence>MVKLVFARHGESEWNKANLFTGWADVDLSEKGTQQAIDAGKLIK</sequence>
<dbReference type="SUPFAM" id="SSF53254">
    <property type="entry name" value="Phosphoglycerate mutase-like"/>
    <property type="match status" value="1"/>
</dbReference>
<dbReference type="Proteomes" id="UP001077788">
    <property type="component" value="Unassembled WGS sequence"/>
</dbReference>
<dbReference type="RefSeq" id="WP_267991904.1">
    <property type="nucleotide sequence ID" value="NZ_JAPQFC010000262.1"/>
</dbReference>
<dbReference type="CDD" id="cd07067">
    <property type="entry name" value="HP_PGM_like"/>
    <property type="match status" value="1"/>
</dbReference>
<name>A0A9Q4DJQ0_ACTPL</name>
<reference evidence="7" key="1">
    <citation type="journal article" date="2021" name="Vet Sci">
        <title>O-Serogroups and Pathovirotypes of Escherichia coli Isolated from Post-Weaning Piglets Showing Diarrhoea and/or Oedema in South Korea.</title>
        <authorList>
            <person name="Byun J.W."/>
            <person name="Moon B.Y."/>
            <person name="Do K.H."/>
            <person name="Lee K."/>
            <person name="Lee H.Y."/>
            <person name="Kim W.I."/>
            <person name="So B."/>
            <person name="Lee W.K."/>
        </authorList>
    </citation>
    <scope>NUCLEOTIDE SEQUENCE</scope>
    <source>
        <strain evidence="7">84/14</strain>
    </source>
</reference>
<dbReference type="GO" id="GO:0006096">
    <property type="term" value="P:glycolytic process"/>
    <property type="evidence" value="ECO:0007669"/>
    <property type="project" value="UniProtKB-KW"/>
</dbReference>
<evidence type="ECO:0000313" key="7">
    <source>
        <dbReference type="EMBL" id="MCY6524803.1"/>
    </source>
</evidence>
<dbReference type="GO" id="GO:0006094">
    <property type="term" value="P:gluconeogenesis"/>
    <property type="evidence" value="ECO:0007669"/>
    <property type="project" value="UniProtKB-KW"/>
</dbReference>
<keyword evidence="3" id="KW-0312">Gluconeogenesis</keyword>
<evidence type="ECO:0000313" key="8">
    <source>
        <dbReference type="Proteomes" id="UP001077788"/>
    </source>
</evidence>
<dbReference type="InterPro" id="IPR005952">
    <property type="entry name" value="Phosphogly_mut1"/>
</dbReference>
<dbReference type="InterPro" id="IPR029033">
    <property type="entry name" value="His_PPase_superfam"/>
</dbReference>
<proteinExistence type="inferred from homology"/>
<dbReference type="Pfam" id="PF00300">
    <property type="entry name" value="His_Phos_1"/>
    <property type="match status" value="1"/>
</dbReference>
<reference evidence="7" key="2">
    <citation type="submission" date="2022-12" db="EMBL/GenBank/DDBJ databases">
        <authorList>
            <person name="Kardos G."/>
            <person name="Sarkozi R."/>
            <person name="Laczko L."/>
            <person name="Marton S."/>
            <person name="Makrai L."/>
            <person name="Banyai K."/>
            <person name="Fodor L."/>
        </authorList>
    </citation>
    <scope>NUCLEOTIDE SEQUENCE</scope>
    <source>
        <strain evidence="7">84/14</strain>
    </source>
</reference>
<protein>
    <recommendedName>
        <fullName evidence="2">phosphoglycerate mutase (2,3-diphosphoglycerate-dependent)</fullName>
        <ecNumber evidence="2">5.4.2.11</ecNumber>
    </recommendedName>
</protein>
<feature type="binding site" evidence="6">
    <location>
        <begin position="8"/>
        <end position="15"/>
    </location>
    <ligand>
        <name>substrate</name>
    </ligand>
</feature>
<gene>
    <name evidence="7" type="ORF">OYG11_11380</name>
</gene>
<evidence type="ECO:0000256" key="1">
    <source>
        <dbReference type="ARBA" id="ARBA00006717"/>
    </source>
</evidence>
<feature type="non-terminal residue" evidence="7">
    <location>
        <position position="44"/>
    </location>
</feature>
<organism evidence="7 8">
    <name type="scientific">Actinobacillus pleuropneumoniae</name>
    <name type="common">Haemophilus pleuropneumoniae</name>
    <dbReference type="NCBI Taxonomy" id="715"/>
    <lineage>
        <taxon>Bacteria</taxon>
        <taxon>Pseudomonadati</taxon>
        <taxon>Pseudomonadota</taxon>
        <taxon>Gammaproteobacteria</taxon>
        <taxon>Pasteurellales</taxon>
        <taxon>Pasteurellaceae</taxon>
        <taxon>Actinobacillus</taxon>
    </lineage>
</organism>
<evidence type="ECO:0000256" key="5">
    <source>
        <dbReference type="ARBA" id="ARBA00023235"/>
    </source>
</evidence>
<dbReference type="PANTHER" id="PTHR11931">
    <property type="entry name" value="PHOSPHOGLYCERATE MUTASE"/>
    <property type="match status" value="1"/>
</dbReference>
<evidence type="ECO:0000256" key="6">
    <source>
        <dbReference type="PIRSR" id="PIRSR613078-2"/>
    </source>
</evidence>